<evidence type="ECO:0000259" key="2">
    <source>
        <dbReference type="PROSITE" id="PS50238"/>
    </source>
</evidence>
<name>A0A0J9XEI0_GEOCN</name>
<dbReference type="Gene3D" id="1.10.555.10">
    <property type="entry name" value="Rho GTPase activation protein"/>
    <property type="match status" value="1"/>
</dbReference>
<comment type="caution">
    <text evidence="3">The sequence shown here is derived from an EMBL/GenBank/DDBJ whole genome shotgun (WGS) entry which is preliminary data.</text>
</comment>
<dbReference type="GO" id="GO:0005096">
    <property type="term" value="F:GTPase activator activity"/>
    <property type="evidence" value="ECO:0007669"/>
    <property type="project" value="TreeGrafter"/>
</dbReference>
<feature type="region of interest" description="Disordered" evidence="1">
    <location>
        <begin position="439"/>
        <end position="479"/>
    </location>
</feature>
<dbReference type="PANTHER" id="PTHR45808:SF2">
    <property type="entry name" value="RHO GTPASE-ACTIVATING PROTEIN 68F"/>
    <property type="match status" value="1"/>
</dbReference>
<keyword evidence="4" id="KW-1185">Reference proteome</keyword>
<dbReference type="STRING" id="1173061.A0A0J9XEI0"/>
<dbReference type="SUPFAM" id="SSF52087">
    <property type="entry name" value="CRAL/TRIO domain"/>
    <property type="match status" value="1"/>
</dbReference>
<dbReference type="InterPro" id="IPR000198">
    <property type="entry name" value="RhoGAP_dom"/>
</dbReference>
<dbReference type="Pfam" id="PF00620">
    <property type="entry name" value="RhoGAP"/>
    <property type="match status" value="1"/>
</dbReference>
<dbReference type="GO" id="GO:0005737">
    <property type="term" value="C:cytoplasm"/>
    <property type="evidence" value="ECO:0007669"/>
    <property type="project" value="TreeGrafter"/>
</dbReference>
<reference evidence="3" key="1">
    <citation type="submission" date="2014-03" db="EMBL/GenBank/DDBJ databases">
        <authorList>
            <person name="Casaregola S."/>
        </authorList>
    </citation>
    <scope>NUCLEOTIDE SEQUENCE [LARGE SCALE GENOMIC DNA]</scope>
    <source>
        <strain evidence="3">CLIB 918</strain>
    </source>
</reference>
<organism evidence="3 4">
    <name type="scientific">Geotrichum candidum</name>
    <name type="common">Oospora lactis</name>
    <name type="synonym">Dipodascus geotrichum</name>
    <dbReference type="NCBI Taxonomy" id="1173061"/>
    <lineage>
        <taxon>Eukaryota</taxon>
        <taxon>Fungi</taxon>
        <taxon>Dikarya</taxon>
        <taxon>Ascomycota</taxon>
        <taxon>Saccharomycotina</taxon>
        <taxon>Dipodascomycetes</taxon>
        <taxon>Dipodascales</taxon>
        <taxon>Dipodascaceae</taxon>
        <taxon>Geotrichum</taxon>
    </lineage>
</organism>
<sequence>MASFLSSEELALIAERVVYPTSTFDPSTRLPLVIMNSTAFPKSPDDYTPELMAKFIERLPRKPYALVFFACGAPNKPSWSWISKIYAMLDRQVKKRVDKVYVVHESWWVRAVTEMFRGVVSSKFKKKIFHISSLSDLAKHIDITKLNIPLQVYIHNLKVETTITIPRHYSPVFGVPLHRSGSNVIYPSMWEDCCRYLRITGIFTRDIFLKEDDEVTWILRDSFDRGQTLDLDNYGPHQASSIIKLYLRELPNPILPIRYIPLPIQDNIDYIYQVYQSLPYVTQKFLYDLLPIFIAIINNSHRTGHTSNTMAMAMASCFIGRYSNRKDTMAVAIRYTKNLIELWPELETRLSEYSNSDTSDSEDEVEEGAHHRKKSFTNGHRPDIPSHNHHHHSIRNVASHQDMSVDSFHISETHGHRSVSMALPQKYTASDTTLPEVRKVPSISSVSSSTSSSSSVSNTIADKTSENISMLKSHSERSLSSSMLAHPSTIHNHPPPPPKLRKSASTILRPTTSSPEVVPPMPKLNTRCSYGSDLNKQHKSSAAVSAAAATASGYGAAAAAAARNKPAPTKRGRMVAELAKLYEERNPLPANSG</sequence>
<gene>
    <name evidence="3" type="ORF">BN980_GECA10s02903g</name>
</gene>
<accession>A0A0J9XEI0</accession>
<dbReference type="CDD" id="cd00159">
    <property type="entry name" value="RhoGAP"/>
    <property type="match status" value="1"/>
</dbReference>
<protein>
    <recommendedName>
        <fullName evidence="2">Rho-GAP domain-containing protein</fullName>
    </recommendedName>
</protein>
<evidence type="ECO:0000313" key="4">
    <source>
        <dbReference type="Proteomes" id="UP000242525"/>
    </source>
</evidence>
<dbReference type="PANTHER" id="PTHR45808">
    <property type="entry name" value="RHO GTPASE-ACTIVATING PROTEIN 68F"/>
    <property type="match status" value="1"/>
</dbReference>
<dbReference type="PROSITE" id="PS50238">
    <property type="entry name" value="RHOGAP"/>
    <property type="match status" value="1"/>
</dbReference>
<dbReference type="InterPro" id="IPR001251">
    <property type="entry name" value="CRAL-TRIO_dom"/>
</dbReference>
<dbReference type="SUPFAM" id="SSF48350">
    <property type="entry name" value="GTPase activation domain, GAP"/>
    <property type="match status" value="1"/>
</dbReference>
<dbReference type="CDD" id="cd00170">
    <property type="entry name" value="SEC14"/>
    <property type="match status" value="1"/>
</dbReference>
<dbReference type="Pfam" id="PF13716">
    <property type="entry name" value="CRAL_TRIO_2"/>
    <property type="match status" value="1"/>
</dbReference>
<dbReference type="AlphaFoldDB" id="A0A0J9XEI0"/>
<evidence type="ECO:0000313" key="3">
    <source>
        <dbReference type="EMBL" id="CDO55292.1"/>
    </source>
</evidence>
<dbReference type="GO" id="GO:0007264">
    <property type="term" value="P:small GTPase-mediated signal transduction"/>
    <property type="evidence" value="ECO:0007669"/>
    <property type="project" value="TreeGrafter"/>
</dbReference>
<feature type="compositionally biased region" description="Low complexity" evidence="1">
    <location>
        <begin position="442"/>
        <end position="460"/>
    </location>
</feature>
<dbReference type="Proteomes" id="UP000242525">
    <property type="component" value="Unassembled WGS sequence"/>
</dbReference>
<evidence type="ECO:0000256" key="1">
    <source>
        <dbReference type="SAM" id="MobiDB-lite"/>
    </source>
</evidence>
<feature type="region of interest" description="Disordered" evidence="1">
    <location>
        <begin position="353"/>
        <end position="391"/>
    </location>
</feature>
<proteinExistence type="predicted"/>
<dbReference type="OrthoDB" id="410651at2759"/>
<dbReference type="InterPro" id="IPR036865">
    <property type="entry name" value="CRAL-TRIO_dom_sf"/>
</dbReference>
<dbReference type="EMBL" id="CCBN010000010">
    <property type="protein sequence ID" value="CDO55292.1"/>
    <property type="molecule type" value="Genomic_DNA"/>
</dbReference>
<dbReference type="Gene3D" id="3.40.525.10">
    <property type="entry name" value="CRAL-TRIO lipid binding domain"/>
    <property type="match status" value="1"/>
</dbReference>
<dbReference type="SMART" id="SM00324">
    <property type="entry name" value="RhoGAP"/>
    <property type="match status" value="1"/>
</dbReference>
<dbReference type="InterPro" id="IPR008936">
    <property type="entry name" value="Rho_GTPase_activation_prot"/>
</dbReference>
<feature type="domain" description="Rho-GAP" evidence="2">
    <location>
        <begin position="175"/>
        <end position="351"/>
    </location>
</feature>